<evidence type="ECO:0000313" key="4">
    <source>
        <dbReference type="Proteomes" id="UP000824890"/>
    </source>
</evidence>
<protein>
    <recommendedName>
        <fullName evidence="2">TIR domain-containing protein</fullName>
    </recommendedName>
</protein>
<organism evidence="3 4">
    <name type="scientific">Brassica napus</name>
    <name type="common">Rape</name>
    <dbReference type="NCBI Taxonomy" id="3708"/>
    <lineage>
        <taxon>Eukaryota</taxon>
        <taxon>Viridiplantae</taxon>
        <taxon>Streptophyta</taxon>
        <taxon>Embryophyta</taxon>
        <taxon>Tracheophyta</taxon>
        <taxon>Spermatophyta</taxon>
        <taxon>Magnoliopsida</taxon>
        <taxon>eudicotyledons</taxon>
        <taxon>Gunneridae</taxon>
        <taxon>Pentapetalae</taxon>
        <taxon>rosids</taxon>
        <taxon>malvids</taxon>
        <taxon>Brassicales</taxon>
        <taxon>Brassicaceae</taxon>
        <taxon>Brassiceae</taxon>
        <taxon>Brassica</taxon>
    </lineage>
</organism>
<comment type="caution">
    <text evidence="3">The sequence shown here is derived from an EMBL/GenBank/DDBJ whole genome shotgun (WGS) entry which is preliminary data.</text>
</comment>
<keyword evidence="1" id="KW-0520">NAD</keyword>
<dbReference type="InterPro" id="IPR000157">
    <property type="entry name" value="TIR_dom"/>
</dbReference>
<feature type="domain" description="TIR" evidence="2">
    <location>
        <begin position="1"/>
        <end position="94"/>
    </location>
</feature>
<evidence type="ECO:0000256" key="1">
    <source>
        <dbReference type="ARBA" id="ARBA00023027"/>
    </source>
</evidence>
<evidence type="ECO:0000259" key="2">
    <source>
        <dbReference type="PROSITE" id="PS50104"/>
    </source>
</evidence>
<evidence type="ECO:0000313" key="3">
    <source>
        <dbReference type="EMBL" id="KAH0878600.1"/>
    </source>
</evidence>
<keyword evidence="4" id="KW-1185">Reference proteome</keyword>
<gene>
    <name evidence="3" type="ORF">HID58_065994</name>
</gene>
<dbReference type="EMBL" id="JAGKQM010000015">
    <property type="protein sequence ID" value="KAH0878600.1"/>
    <property type="molecule type" value="Genomic_DNA"/>
</dbReference>
<dbReference type="PANTHER" id="PTHR32009:SF161">
    <property type="entry name" value="TIR DOMAIN-CONTAINING PROTEIN"/>
    <property type="match status" value="1"/>
</dbReference>
<dbReference type="Proteomes" id="UP000824890">
    <property type="component" value="Unassembled WGS sequence"/>
</dbReference>
<dbReference type="SUPFAM" id="SSF52200">
    <property type="entry name" value="Toll/Interleukin receptor TIR domain"/>
    <property type="match status" value="1"/>
</dbReference>
<name>A0ABQ7ZED7_BRANA</name>
<accession>A0ABQ7ZED7</accession>
<sequence>MEDSVAFVVVLSPEYARSHWCRGGLTSLGPPLHWCLEELAKFCDLRSSLGRPILPIFYKVDPWHFRKQSPFEKNIKEHAKRFGEEEIQRWRGAMNVVGHISGPFYSYMNKGSIIFILHH</sequence>
<reference evidence="3 4" key="1">
    <citation type="submission" date="2021-05" db="EMBL/GenBank/DDBJ databases">
        <title>Genome Assembly of Synthetic Allotetraploid Brassica napus Reveals Homoeologous Exchanges between Subgenomes.</title>
        <authorList>
            <person name="Davis J.T."/>
        </authorList>
    </citation>
    <scope>NUCLEOTIDE SEQUENCE [LARGE SCALE GENOMIC DNA]</scope>
    <source>
        <strain evidence="4">cv. Da-Ae</strain>
        <tissue evidence="3">Seedling</tissue>
    </source>
</reference>
<dbReference type="Gene3D" id="3.40.50.10140">
    <property type="entry name" value="Toll/interleukin-1 receptor homology (TIR) domain"/>
    <property type="match status" value="1"/>
</dbReference>
<dbReference type="PROSITE" id="PS50104">
    <property type="entry name" value="TIR"/>
    <property type="match status" value="1"/>
</dbReference>
<dbReference type="InterPro" id="IPR035897">
    <property type="entry name" value="Toll_tir_struct_dom_sf"/>
</dbReference>
<dbReference type="PANTHER" id="PTHR32009">
    <property type="entry name" value="TMV RESISTANCE PROTEIN N-LIKE"/>
    <property type="match status" value="1"/>
</dbReference>
<proteinExistence type="predicted"/>
<dbReference type="Pfam" id="PF01582">
    <property type="entry name" value="TIR"/>
    <property type="match status" value="1"/>
</dbReference>